<dbReference type="InterPro" id="IPR003423">
    <property type="entry name" value="OMP_efflux"/>
</dbReference>
<comment type="caution">
    <text evidence="2">The sequence shown here is derived from an EMBL/GenBank/DDBJ whole genome shotgun (WGS) entry which is preliminary data.</text>
</comment>
<dbReference type="PANTHER" id="PTHR30203">
    <property type="entry name" value="OUTER MEMBRANE CATION EFFLUX PROTEIN"/>
    <property type="match status" value="1"/>
</dbReference>
<evidence type="ECO:0008006" key="4">
    <source>
        <dbReference type="Google" id="ProtNLM"/>
    </source>
</evidence>
<dbReference type="Proteomes" id="UP000249739">
    <property type="component" value="Unassembled WGS sequence"/>
</dbReference>
<dbReference type="GO" id="GO:0015562">
    <property type="term" value="F:efflux transmembrane transporter activity"/>
    <property type="evidence" value="ECO:0007669"/>
    <property type="project" value="InterPro"/>
</dbReference>
<name>A0A2W5HQD2_9BACT</name>
<protein>
    <recommendedName>
        <fullName evidence="4">TolC family protein</fullName>
    </recommendedName>
</protein>
<accession>A0A2W5HQD2</accession>
<dbReference type="PANTHER" id="PTHR30203:SF24">
    <property type="entry name" value="BLR4935 PROTEIN"/>
    <property type="match status" value="1"/>
</dbReference>
<comment type="similarity">
    <text evidence="1">Belongs to the outer membrane factor (OMF) (TC 1.B.17) family.</text>
</comment>
<dbReference type="EMBL" id="QFOT01000044">
    <property type="protein sequence ID" value="PZP55939.1"/>
    <property type="molecule type" value="Genomic_DNA"/>
</dbReference>
<evidence type="ECO:0000313" key="3">
    <source>
        <dbReference type="Proteomes" id="UP000249739"/>
    </source>
</evidence>
<evidence type="ECO:0000256" key="1">
    <source>
        <dbReference type="ARBA" id="ARBA00007613"/>
    </source>
</evidence>
<organism evidence="2 3">
    <name type="scientific">Micavibrio aeruginosavorus</name>
    <dbReference type="NCBI Taxonomy" id="349221"/>
    <lineage>
        <taxon>Bacteria</taxon>
        <taxon>Pseudomonadati</taxon>
        <taxon>Bdellovibrionota</taxon>
        <taxon>Bdellovibrionia</taxon>
        <taxon>Bdellovibrionales</taxon>
        <taxon>Pseudobdellovibrionaceae</taxon>
        <taxon>Micavibrio</taxon>
    </lineage>
</organism>
<evidence type="ECO:0000313" key="2">
    <source>
        <dbReference type="EMBL" id="PZP55939.1"/>
    </source>
</evidence>
<sequence length="431" mass="47064">MARVPFRWRSAAPQKAIGGLMRIILTTIIGLALCSTSSWAKDGQAMSLDLAIEQALQNAPEIVRSDALNKAANGARGQSTAWANPQLSIEAENIGGSGAYKGYDSAETTASISQLVEIGGKRSARRYIAERDQALARLNQNSEALNVVRQVKMAFAKAAVAQERLKLARQQSKLADDILGGVKRRVDAAADPLYQKNKAKIAQASSGLALKKAEREQSTALAVLGQLTGHAIERVQTDAFHKITQPAELDIIEPDLVITREDLEVEKSKASYVLERANAVPDPTITAGVRNFREDDKNAFVVGVSFPIPILNLNRGNIQKAGYEIAARDAERKQTIRDAKAEIMERQRLLSDAYQEAKTLQDDILPEAEAALKDARRGYNAGSFAYLDVLDAQRTLFESKTAYLDALLEYQTNLAEVEYLTAPVTSPETKK</sequence>
<dbReference type="InterPro" id="IPR010131">
    <property type="entry name" value="MdtP/NodT-like"/>
</dbReference>
<dbReference type="SUPFAM" id="SSF56954">
    <property type="entry name" value="Outer membrane efflux proteins (OEP)"/>
    <property type="match status" value="1"/>
</dbReference>
<gene>
    <name evidence="2" type="ORF">DI586_05265</name>
</gene>
<proteinExistence type="inferred from homology"/>
<dbReference type="Gene3D" id="1.20.1600.10">
    <property type="entry name" value="Outer membrane efflux proteins (OEP)"/>
    <property type="match status" value="1"/>
</dbReference>
<dbReference type="Pfam" id="PF02321">
    <property type="entry name" value="OEP"/>
    <property type="match status" value="2"/>
</dbReference>
<dbReference type="AlphaFoldDB" id="A0A2W5HQD2"/>
<reference evidence="2 3" key="1">
    <citation type="submission" date="2017-08" db="EMBL/GenBank/DDBJ databases">
        <title>Infants hospitalized years apart are colonized by the same room-sourced microbial strains.</title>
        <authorList>
            <person name="Brooks B."/>
            <person name="Olm M.R."/>
            <person name="Firek B.A."/>
            <person name="Baker R."/>
            <person name="Thomas B.C."/>
            <person name="Morowitz M.J."/>
            <person name="Banfield J.F."/>
        </authorList>
    </citation>
    <scope>NUCLEOTIDE SEQUENCE [LARGE SCALE GENOMIC DNA]</scope>
    <source>
        <strain evidence="2">S2_006_000_R2_64</strain>
    </source>
</reference>